<gene>
    <name evidence="1" type="ORF">BN85411240</name>
</gene>
<evidence type="ECO:0000313" key="2">
    <source>
        <dbReference type="Proteomes" id="UP000032740"/>
    </source>
</evidence>
<accession>U4KS41</accession>
<dbReference type="Proteomes" id="UP000032740">
    <property type="component" value="Chromosome"/>
</dbReference>
<dbReference type="EMBL" id="FO681347">
    <property type="protein sequence ID" value="CCV64701.1"/>
    <property type="molecule type" value="Genomic_DNA"/>
</dbReference>
<protein>
    <submittedName>
        <fullName evidence="1">Uncharacterized protein</fullName>
    </submittedName>
</protein>
<name>U4KS41_ALTPJ</name>
<evidence type="ECO:0000313" key="1">
    <source>
        <dbReference type="EMBL" id="CCV64701.1"/>
    </source>
</evidence>
<reference evidence="1 2" key="1">
    <citation type="journal article" date="2013" name="J. Mol. Microbiol. Biotechnol.">
        <title>Analysis of the Complete Genomes of Acholeplasma brassicae , A. palmae and A. laidlawii and Their Comparison to the Obligate Parasites from ' Candidatus Phytoplasma'.</title>
        <authorList>
            <person name="Kube M."/>
            <person name="Siewert C."/>
            <person name="Migdoll A.M."/>
            <person name="Duduk B."/>
            <person name="Holz S."/>
            <person name="Rabus R."/>
            <person name="Seemuller E."/>
            <person name="Mitrovic J."/>
            <person name="Muller I."/>
            <person name="Buttner C."/>
            <person name="Reinhardt R."/>
        </authorList>
    </citation>
    <scope>NUCLEOTIDE SEQUENCE [LARGE SCALE GENOMIC DNA]</scope>
    <source>
        <strain evidence="1 2">J233</strain>
    </source>
</reference>
<dbReference type="AlphaFoldDB" id="U4KS41"/>
<organism evidence="1 2">
    <name type="scientific">Alteracholeplasma palmae (strain ATCC 49389 / J233)</name>
    <name type="common">Acholeplasma palmae</name>
    <dbReference type="NCBI Taxonomy" id="1318466"/>
    <lineage>
        <taxon>Bacteria</taxon>
        <taxon>Bacillati</taxon>
        <taxon>Mycoplasmatota</taxon>
        <taxon>Mollicutes</taxon>
        <taxon>Acholeplasmatales</taxon>
        <taxon>Acholeplasmataceae</taxon>
        <taxon>Acholeplasma</taxon>
    </lineage>
</organism>
<sequence length="202" mass="23707">MRGIIIAKPNKDGVPVIAIFSTEDFNLYRLNSMLDTGEISIDITYTNNQPISILDEGEFEIEHDFPNVYKHQPENIYLKGNITYLRSWTLEDFINSYQKYFTKTTYVIHNHDRVIYPNQIDSVKSSLFLNFVDKFLFDPQNNGYFSFSGLFYQRFKIAGLDRYRIFKEGPKLVVVSLSSNSYENKEMGIVPHYYKFIAEILN</sequence>
<dbReference type="RefSeq" id="WP_030003587.1">
    <property type="nucleotide sequence ID" value="NC_022538.1"/>
</dbReference>
<dbReference type="HOGENOM" id="CLU_1352182_0_0_14"/>
<keyword evidence="2" id="KW-1185">Reference proteome</keyword>
<dbReference type="KEGG" id="apal:BN85411240"/>
<proteinExistence type="predicted"/>